<protein>
    <submittedName>
        <fullName evidence="1">Uncharacterized protein</fullName>
    </submittedName>
</protein>
<dbReference type="AlphaFoldDB" id="A0A6M3JDF2"/>
<gene>
    <name evidence="1" type="ORF">MM415B00267_0001</name>
</gene>
<reference evidence="1" key="1">
    <citation type="submission" date="2020-03" db="EMBL/GenBank/DDBJ databases">
        <title>The deep terrestrial virosphere.</title>
        <authorList>
            <person name="Holmfeldt K."/>
            <person name="Nilsson E."/>
            <person name="Simone D."/>
            <person name="Lopez-Fernandez M."/>
            <person name="Wu X."/>
            <person name="de Brujin I."/>
            <person name="Lundin D."/>
            <person name="Andersson A."/>
            <person name="Bertilsson S."/>
            <person name="Dopson M."/>
        </authorList>
    </citation>
    <scope>NUCLEOTIDE SEQUENCE</scope>
    <source>
        <strain evidence="1">MM415B00267</strain>
    </source>
</reference>
<accession>A0A6M3JDF2</accession>
<sequence>MNKILSKIRLCFNILKGNPTIYKAHLKINGALGLIKDNKGHLISDCIFEFSKDSDVLTFFEATNKNKIKNCTFMVPTGKHNIPVEVSDNPIKTKDK</sequence>
<evidence type="ECO:0000313" key="1">
    <source>
        <dbReference type="EMBL" id="QJA67175.1"/>
    </source>
</evidence>
<name>A0A6M3JDF2_9ZZZZ</name>
<proteinExistence type="predicted"/>
<dbReference type="EMBL" id="MT141567">
    <property type="protein sequence ID" value="QJA67175.1"/>
    <property type="molecule type" value="Genomic_DNA"/>
</dbReference>
<organism evidence="1">
    <name type="scientific">viral metagenome</name>
    <dbReference type="NCBI Taxonomy" id="1070528"/>
    <lineage>
        <taxon>unclassified sequences</taxon>
        <taxon>metagenomes</taxon>
        <taxon>organismal metagenomes</taxon>
    </lineage>
</organism>